<feature type="transmembrane region" description="Helical" evidence="8">
    <location>
        <begin position="255"/>
        <end position="276"/>
    </location>
</feature>
<comment type="subcellular location">
    <subcellularLocation>
        <location evidence="1">Cell membrane</location>
        <topology evidence="1">Multi-pass membrane protein</topology>
    </subcellularLocation>
</comment>
<dbReference type="AlphaFoldDB" id="A0A9X3TSB0"/>
<evidence type="ECO:0000256" key="1">
    <source>
        <dbReference type="ARBA" id="ARBA00004651"/>
    </source>
</evidence>
<feature type="transmembrane region" description="Helical" evidence="8">
    <location>
        <begin position="6"/>
        <end position="24"/>
    </location>
</feature>
<dbReference type="InterPro" id="IPR004776">
    <property type="entry name" value="Mem_transp_PIN-like"/>
</dbReference>
<name>A0A9X3TSB0_9BACL</name>
<feature type="transmembrane region" description="Helical" evidence="8">
    <location>
        <begin position="163"/>
        <end position="183"/>
    </location>
</feature>
<dbReference type="Pfam" id="PF03547">
    <property type="entry name" value="Mem_trans"/>
    <property type="match status" value="1"/>
</dbReference>
<keyword evidence="6 8" id="KW-1133">Transmembrane helix</keyword>
<dbReference type="Gene3D" id="1.20.1530.20">
    <property type="match status" value="2"/>
</dbReference>
<comment type="caution">
    <text evidence="9">The sequence shown here is derived from an EMBL/GenBank/DDBJ whole genome shotgun (WGS) entry which is preliminary data.</text>
</comment>
<feature type="transmembrane region" description="Helical" evidence="8">
    <location>
        <begin position="195"/>
        <end position="215"/>
    </location>
</feature>
<feature type="transmembrane region" description="Helical" evidence="8">
    <location>
        <begin position="288"/>
        <end position="311"/>
    </location>
</feature>
<dbReference type="PANTHER" id="PTHR36838:SF3">
    <property type="entry name" value="TRANSPORTER AUXIN EFFLUX CARRIER EC FAMILY"/>
    <property type="match status" value="1"/>
</dbReference>
<dbReference type="InterPro" id="IPR038770">
    <property type="entry name" value="Na+/solute_symporter_sf"/>
</dbReference>
<reference evidence="9" key="1">
    <citation type="submission" date="2022-12" db="EMBL/GenBank/DDBJ databases">
        <title>Draft genome sequence of the thermophilic strain Brevibacillus thermoruber HT42, isolated from Los Humeros, Puebla, Mexico, with biotechnological potential.</title>
        <authorList>
            <person name="Lara Sanchez J."/>
            <person name="Solis Palacios R."/>
            <person name="Bustos Baena A.S."/>
            <person name="Ruz Baez A.E."/>
            <person name="Espinosa Luna G."/>
            <person name="Oliart Ros R.M."/>
        </authorList>
    </citation>
    <scope>NUCLEOTIDE SEQUENCE</scope>
    <source>
        <strain evidence="9">HT42</strain>
    </source>
</reference>
<keyword evidence="4" id="KW-1003">Cell membrane</keyword>
<feature type="transmembrane region" description="Helical" evidence="8">
    <location>
        <begin position="67"/>
        <end position="89"/>
    </location>
</feature>
<evidence type="ECO:0000256" key="2">
    <source>
        <dbReference type="ARBA" id="ARBA00010145"/>
    </source>
</evidence>
<dbReference type="RefSeq" id="WP_271140450.1">
    <property type="nucleotide sequence ID" value="NZ_JAPYYP010000020.1"/>
</dbReference>
<evidence type="ECO:0000256" key="5">
    <source>
        <dbReference type="ARBA" id="ARBA00022692"/>
    </source>
</evidence>
<evidence type="ECO:0000256" key="3">
    <source>
        <dbReference type="ARBA" id="ARBA00022448"/>
    </source>
</evidence>
<evidence type="ECO:0000256" key="6">
    <source>
        <dbReference type="ARBA" id="ARBA00022989"/>
    </source>
</evidence>
<feature type="transmembrane region" description="Helical" evidence="8">
    <location>
        <begin position="36"/>
        <end position="55"/>
    </location>
</feature>
<evidence type="ECO:0000313" key="9">
    <source>
        <dbReference type="EMBL" id="MDA5109661.1"/>
    </source>
</evidence>
<dbReference type="Proteomes" id="UP001151071">
    <property type="component" value="Unassembled WGS sequence"/>
</dbReference>
<feature type="transmembrane region" description="Helical" evidence="8">
    <location>
        <begin position="129"/>
        <end position="151"/>
    </location>
</feature>
<dbReference type="PANTHER" id="PTHR36838">
    <property type="entry name" value="AUXIN EFFLUX CARRIER FAMILY PROTEIN"/>
    <property type="match status" value="1"/>
</dbReference>
<gene>
    <name evidence="9" type="ORF">O3V59_14945</name>
</gene>
<proteinExistence type="inferred from homology"/>
<keyword evidence="3" id="KW-0813">Transport</keyword>
<evidence type="ECO:0000256" key="4">
    <source>
        <dbReference type="ARBA" id="ARBA00022475"/>
    </source>
</evidence>
<evidence type="ECO:0000313" key="10">
    <source>
        <dbReference type="Proteomes" id="UP001151071"/>
    </source>
</evidence>
<keyword evidence="7 8" id="KW-0472">Membrane</keyword>
<dbReference type="GO" id="GO:0005886">
    <property type="term" value="C:plasma membrane"/>
    <property type="evidence" value="ECO:0007669"/>
    <property type="project" value="UniProtKB-SubCell"/>
</dbReference>
<sequence length="312" mass="32913">MEIITLIQSILVMAAIIGIGAAIGCRQPLAADSRQLLITIIVNVAMPCIILDGVFQTPIDDRLMLQIFAIFAVSVLLNCLGILIGWLGARTLPLSAKKRRELAILSGLGNTGFIGLPLCAALFGPKGAVLAAVFDAGLDFVMWTVAVMMLQEKGTFSLKGLKAMVNIPMIAIVAGLGFAMSGLTPPEPVKQLAAALARLASPLAMLYIGMLLPLLLRSKPQVSLPLLGVPITFKLFVFPLSAALLLSVLHVDAEITRVAVVQVAMPTVAMASILFARYAADEEMGAMTTVFSTLLALLTIPAVLMVGSLLIR</sequence>
<evidence type="ECO:0000256" key="7">
    <source>
        <dbReference type="ARBA" id="ARBA00023136"/>
    </source>
</evidence>
<feature type="transmembrane region" description="Helical" evidence="8">
    <location>
        <begin position="227"/>
        <end position="249"/>
    </location>
</feature>
<evidence type="ECO:0000256" key="8">
    <source>
        <dbReference type="SAM" id="Phobius"/>
    </source>
</evidence>
<keyword evidence="5 8" id="KW-0812">Transmembrane</keyword>
<organism evidence="9 10">
    <name type="scientific">Brevibacillus thermoruber</name>
    <dbReference type="NCBI Taxonomy" id="33942"/>
    <lineage>
        <taxon>Bacteria</taxon>
        <taxon>Bacillati</taxon>
        <taxon>Bacillota</taxon>
        <taxon>Bacilli</taxon>
        <taxon>Bacillales</taxon>
        <taxon>Paenibacillaceae</taxon>
        <taxon>Brevibacillus</taxon>
    </lineage>
</organism>
<feature type="transmembrane region" description="Helical" evidence="8">
    <location>
        <begin position="101"/>
        <end position="123"/>
    </location>
</feature>
<comment type="similarity">
    <text evidence="2">Belongs to the auxin efflux carrier (TC 2.A.69) family.</text>
</comment>
<dbReference type="GO" id="GO:0055085">
    <property type="term" value="P:transmembrane transport"/>
    <property type="evidence" value="ECO:0007669"/>
    <property type="project" value="InterPro"/>
</dbReference>
<protein>
    <submittedName>
        <fullName evidence="9">AEC family transporter</fullName>
    </submittedName>
</protein>
<accession>A0A9X3TSB0</accession>
<dbReference type="EMBL" id="JAPYYP010000020">
    <property type="protein sequence ID" value="MDA5109661.1"/>
    <property type="molecule type" value="Genomic_DNA"/>
</dbReference>
<keyword evidence="10" id="KW-1185">Reference proteome</keyword>